<comment type="cofactor">
    <cofactor evidence="1 9">
        <name>heme</name>
        <dbReference type="ChEBI" id="CHEBI:30413"/>
    </cofactor>
</comment>
<organism evidence="11 12">
    <name type="scientific">Suillus placidus</name>
    <dbReference type="NCBI Taxonomy" id="48579"/>
    <lineage>
        <taxon>Eukaryota</taxon>
        <taxon>Fungi</taxon>
        <taxon>Dikarya</taxon>
        <taxon>Basidiomycota</taxon>
        <taxon>Agaricomycotina</taxon>
        <taxon>Agaricomycetes</taxon>
        <taxon>Agaricomycetidae</taxon>
        <taxon>Boletales</taxon>
        <taxon>Suillineae</taxon>
        <taxon>Suillaceae</taxon>
        <taxon>Suillus</taxon>
    </lineage>
</organism>
<dbReference type="Proteomes" id="UP000714275">
    <property type="component" value="Unassembled WGS sequence"/>
</dbReference>
<dbReference type="PANTHER" id="PTHR46300:SF7">
    <property type="entry name" value="P450, PUTATIVE (EUROFUNG)-RELATED"/>
    <property type="match status" value="1"/>
</dbReference>
<evidence type="ECO:0000256" key="6">
    <source>
        <dbReference type="ARBA" id="ARBA00023002"/>
    </source>
</evidence>
<dbReference type="EMBL" id="JABBWD010000047">
    <property type="protein sequence ID" value="KAG1773651.1"/>
    <property type="molecule type" value="Genomic_DNA"/>
</dbReference>
<comment type="similarity">
    <text evidence="3 10">Belongs to the cytochrome P450 family.</text>
</comment>
<gene>
    <name evidence="11" type="ORF">EV702DRAFT_569670</name>
</gene>
<feature type="binding site" description="axial binding residue" evidence="9">
    <location>
        <position position="454"/>
    </location>
    <ligand>
        <name>heme</name>
        <dbReference type="ChEBI" id="CHEBI:30413"/>
    </ligand>
    <ligandPart>
        <name>Fe</name>
        <dbReference type="ChEBI" id="CHEBI:18248"/>
    </ligandPart>
</feature>
<dbReference type="GO" id="GO:0020037">
    <property type="term" value="F:heme binding"/>
    <property type="evidence" value="ECO:0007669"/>
    <property type="project" value="InterPro"/>
</dbReference>
<keyword evidence="6 10" id="KW-0560">Oxidoreductase</keyword>
<dbReference type="Gene3D" id="1.10.630.10">
    <property type="entry name" value="Cytochrome P450"/>
    <property type="match status" value="1"/>
</dbReference>
<dbReference type="PRINTS" id="PR00463">
    <property type="entry name" value="EP450I"/>
</dbReference>
<keyword evidence="4 9" id="KW-0349">Heme</keyword>
<sequence length="525" mass="58920">MLTPNVTWLDLCLAGIGVYLVKQVFNKNPASYPPGPRGWPLIGNIQDIPHIKHWLTFAEWGKKYGAISHVEVLGQHIIVINSVKSAVDMLDKKGAVYSDRPVLPMAGELVGWKHILALLPYGDRFRQYRKNIHHIIGNRAALDVYHPIEEIETRRFLKRVFSNPEQLQAHVRLTAGAITLRTSYGYEVKENNDPFIDLAERAMNNFSRSSAPGAFIVDIVPLLANVPEWFPGAGFKRLAREWRQTLKEMVDVPYKFVKEQMDAGIAPMSFTSNLLEGRILSAEEDHTVKWSAASLYAGGADSIVSTIYSLFLAMTLFPDVQKKAQAELDAVVGPDRLPSFADRDSLPYIEALVKEILRWNVVGPTSIPHRVTEDDIHDGYHIPKGSLVILNFWLVRYFSVFDISAKSKDRFMLNDPQTYANPSQFNPERFLDNNGKDPEPDPRTICFGFGRRICPGLHLADASVWISTAMSLAVFDISKVVEKDVEVTPEVDPTSGTISHPKPFKCSIKPRSAKAVALIQQDANY</sequence>
<dbReference type="InterPro" id="IPR050364">
    <property type="entry name" value="Cytochrome_P450_fung"/>
</dbReference>
<dbReference type="CDD" id="cd11065">
    <property type="entry name" value="CYP64-like"/>
    <property type="match status" value="1"/>
</dbReference>
<dbReference type="PANTHER" id="PTHR46300">
    <property type="entry name" value="P450, PUTATIVE (EUROFUNG)-RELATED-RELATED"/>
    <property type="match status" value="1"/>
</dbReference>
<evidence type="ECO:0000256" key="3">
    <source>
        <dbReference type="ARBA" id="ARBA00010617"/>
    </source>
</evidence>
<comment type="caution">
    <text evidence="11">The sequence shown here is derived from an EMBL/GenBank/DDBJ whole genome shotgun (WGS) entry which is preliminary data.</text>
</comment>
<evidence type="ECO:0000256" key="9">
    <source>
        <dbReference type="PIRSR" id="PIRSR602401-1"/>
    </source>
</evidence>
<evidence type="ECO:0000256" key="5">
    <source>
        <dbReference type="ARBA" id="ARBA00022723"/>
    </source>
</evidence>
<accession>A0A9P7CYR0</accession>
<evidence type="ECO:0000256" key="10">
    <source>
        <dbReference type="RuleBase" id="RU000461"/>
    </source>
</evidence>
<dbReference type="GO" id="GO:0016705">
    <property type="term" value="F:oxidoreductase activity, acting on paired donors, with incorporation or reduction of molecular oxygen"/>
    <property type="evidence" value="ECO:0007669"/>
    <property type="project" value="InterPro"/>
</dbReference>
<evidence type="ECO:0000313" key="12">
    <source>
        <dbReference type="Proteomes" id="UP000714275"/>
    </source>
</evidence>
<dbReference type="InterPro" id="IPR017972">
    <property type="entry name" value="Cyt_P450_CS"/>
</dbReference>
<dbReference type="InterPro" id="IPR002401">
    <property type="entry name" value="Cyt_P450_E_grp-I"/>
</dbReference>
<comment type="pathway">
    <text evidence="2">Secondary metabolite biosynthesis.</text>
</comment>
<dbReference type="InterPro" id="IPR036396">
    <property type="entry name" value="Cyt_P450_sf"/>
</dbReference>
<dbReference type="GO" id="GO:0005506">
    <property type="term" value="F:iron ion binding"/>
    <property type="evidence" value="ECO:0007669"/>
    <property type="project" value="InterPro"/>
</dbReference>
<dbReference type="GO" id="GO:0004497">
    <property type="term" value="F:monooxygenase activity"/>
    <property type="evidence" value="ECO:0007669"/>
    <property type="project" value="UniProtKB-KW"/>
</dbReference>
<dbReference type="OrthoDB" id="2789670at2759"/>
<evidence type="ECO:0000256" key="7">
    <source>
        <dbReference type="ARBA" id="ARBA00023004"/>
    </source>
</evidence>
<keyword evidence="8 10" id="KW-0503">Monooxygenase</keyword>
<dbReference type="Pfam" id="PF00067">
    <property type="entry name" value="p450"/>
    <property type="match status" value="2"/>
</dbReference>
<dbReference type="PROSITE" id="PS00086">
    <property type="entry name" value="CYTOCHROME_P450"/>
    <property type="match status" value="1"/>
</dbReference>
<dbReference type="InterPro" id="IPR001128">
    <property type="entry name" value="Cyt_P450"/>
</dbReference>
<dbReference type="SUPFAM" id="SSF48264">
    <property type="entry name" value="Cytochrome P450"/>
    <property type="match status" value="1"/>
</dbReference>
<evidence type="ECO:0000256" key="4">
    <source>
        <dbReference type="ARBA" id="ARBA00022617"/>
    </source>
</evidence>
<keyword evidence="5 9" id="KW-0479">Metal-binding</keyword>
<reference evidence="11" key="1">
    <citation type="journal article" date="2020" name="New Phytol.">
        <title>Comparative genomics reveals dynamic genome evolution in host specialist ectomycorrhizal fungi.</title>
        <authorList>
            <person name="Lofgren L.A."/>
            <person name="Nguyen N.H."/>
            <person name="Vilgalys R."/>
            <person name="Ruytinx J."/>
            <person name="Liao H.L."/>
            <person name="Branco S."/>
            <person name="Kuo A."/>
            <person name="LaButti K."/>
            <person name="Lipzen A."/>
            <person name="Andreopoulos W."/>
            <person name="Pangilinan J."/>
            <person name="Riley R."/>
            <person name="Hundley H."/>
            <person name="Na H."/>
            <person name="Barry K."/>
            <person name="Grigoriev I.V."/>
            <person name="Stajich J.E."/>
            <person name="Kennedy P.G."/>
        </authorList>
    </citation>
    <scope>NUCLEOTIDE SEQUENCE</scope>
    <source>
        <strain evidence="11">DOB743</strain>
    </source>
</reference>
<evidence type="ECO:0000256" key="1">
    <source>
        <dbReference type="ARBA" id="ARBA00001971"/>
    </source>
</evidence>
<dbReference type="AlphaFoldDB" id="A0A9P7CYR0"/>
<name>A0A9P7CYR0_9AGAM</name>
<evidence type="ECO:0000256" key="8">
    <source>
        <dbReference type="ARBA" id="ARBA00023033"/>
    </source>
</evidence>
<evidence type="ECO:0000256" key="2">
    <source>
        <dbReference type="ARBA" id="ARBA00005179"/>
    </source>
</evidence>
<evidence type="ECO:0000313" key="11">
    <source>
        <dbReference type="EMBL" id="KAG1773651.1"/>
    </source>
</evidence>
<keyword evidence="12" id="KW-1185">Reference proteome</keyword>
<proteinExistence type="inferred from homology"/>
<keyword evidence="7 9" id="KW-0408">Iron</keyword>
<protein>
    <submittedName>
        <fullName evidence="11">Cytochrome P450</fullName>
    </submittedName>
</protein>